<dbReference type="Gene3D" id="3.40.190.10">
    <property type="entry name" value="Periplasmic binding protein-like II"/>
    <property type="match status" value="2"/>
</dbReference>
<evidence type="ECO:0000256" key="4">
    <source>
        <dbReference type="ARBA" id="ARBA00023163"/>
    </source>
</evidence>
<feature type="domain" description="HTH lysR-type" evidence="5">
    <location>
        <begin position="1"/>
        <end position="58"/>
    </location>
</feature>
<dbReference type="AlphaFoldDB" id="A0A0F3RTW4"/>
<dbReference type="EMBL" id="JZCR01000006">
    <property type="protein sequence ID" value="KJW13325.1"/>
    <property type="molecule type" value="Genomic_DNA"/>
</dbReference>
<dbReference type="SUPFAM" id="SSF53850">
    <property type="entry name" value="Periplasmic binding protein-like II"/>
    <property type="match status" value="1"/>
</dbReference>
<protein>
    <recommendedName>
        <fullName evidence="5">HTH lysR-type domain-containing protein</fullName>
    </recommendedName>
</protein>
<evidence type="ECO:0000259" key="5">
    <source>
        <dbReference type="PROSITE" id="PS50931"/>
    </source>
</evidence>
<dbReference type="RefSeq" id="WP_045806552.1">
    <property type="nucleotide sequence ID" value="NZ_JZCR01000006.1"/>
</dbReference>
<dbReference type="Pfam" id="PF00126">
    <property type="entry name" value="HTH_1"/>
    <property type="match status" value="1"/>
</dbReference>
<dbReference type="PATRIC" id="fig|216463.3.peg.2279"/>
<dbReference type="GO" id="GO:0003700">
    <property type="term" value="F:DNA-binding transcription factor activity"/>
    <property type="evidence" value="ECO:0007669"/>
    <property type="project" value="InterPro"/>
</dbReference>
<dbReference type="Proteomes" id="UP000033491">
    <property type="component" value="Unassembled WGS sequence"/>
</dbReference>
<comment type="similarity">
    <text evidence="1">Belongs to the LysR transcriptional regulatory family.</text>
</comment>
<evidence type="ECO:0000256" key="3">
    <source>
        <dbReference type="ARBA" id="ARBA00023125"/>
    </source>
</evidence>
<dbReference type="PROSITE" id="PS50931">
    <property type="entry name" value="HTH_LYSR"/>
    <property type="match status" value="1"/>
</dbReference>
<evidence type="ECO:0000313" key="7">
    <source>
        <dbReference type="Proteomes" id="UP000033491"/>
    </source>
</evidence>
<sequence>MDQKQLTLFIETAQLGSFQQAALKNLLSQRAVSKRLRALEDEVGTPLFDRQRNQVVLTPAGQHFLTRAQEILETMHTASTEAQRLGTHHAQRLAVGYFSPFDGALLRPALSRLTPHYALTIEEKGMEHLISDVLLGHLDCAVILHHLPLDAPLDQVNLASETIFQGHTTMGISAALAGEGPTLAPQLLTQLPVIYYISEPSTYLETGFRHSVAPVVDHLTIHRVPSFEQLQLLVGLGQGVSFYPEELLSAVVNPHAGIVYRRLAGIDTANETFQLIYRKDRHHPGVRALLRALRQPANGR</sequence>
<keyword evidence="2" id="KW-0805">Transcription regulation</keyword>
<dbReference type="GO" id="GO:0003677">
    <property type="term" value="F:DNA binding"/>
    <property type="evidence" value="ECO:0007669"/>
    <property type="project" value="UniProtKB-KW"/>
</dbReference>
<dbReference type="PRINTS" id="PR00039">
    <property type="entry name" value="HTHLYSR"/>
</dbReference>
<dbReference type="InterPro" id="IPR005119">
    <property type="entry name" value="LysR_subst-bd"/>
</dbReference>
<keyword evidence="3" id="KW-0238">DNA-binding</keyword>
<dbReference type="Gene3D" id="1.10.10.10">
    <property type="entry name" value="Winged helix-like DNA-binding domain superfamily/Winged helix DNA-binding domain"/>
    <property type="match status" value="1"/>
</dbReference>
<gene>
    <name evidence="6" type="ORF">VC81_02335</name>
</gene>
<dbReference type="FunFam" id="1.10.10.10:FF:000001">
    <property type="entry name" value="LysR family transcriptional regulator"/>
    <property type="match status" value="1"/>
</dbReference>
<organism evidence="6 7">
    <name type="scientific">Levilactobacillus spicheri</name>
    <dbReference type="NCBI Taxonomy" id="216463"/>
    <lineage>
        <taxon>Bacteria</taxon>
        <taxon>Bacillati</taxon>
        <taxon>Bacillota</taxon>
        <taxon>Bacilli</taxon>
        <taxon>Lactobacillales</taxon>
        <taxon>Lactobacillaceae</taxon>
        <taxon>Levilactobacillus</taxon>
    </lineage>
</organism>
<dbReference type="InterPro" id="IPR036390">
    <property type="entry name" value="WH_DNA-bd_sf"/>
</dbReference>
<dbReference type="PANTHER" id="PTHR30346">
    <property type="entry name" value="TRANSCRIPTIONAL DUAL REGULATOR HCAR-RELATED"/>
    <property type="match status" value="1"/>
</dbReference>
<proteinExistence type="inferred from homology"/>
<keyword evidence="4" id="KW-0804">Transcription</keyword>
<evidence type="ECO:0000256" key="2">
    <source>
        <dbReference type="ARBA" id="ARBA00023015"/>
    </source>
</evidence>
<reference evidence="6 7" key="1">
    <citation type="submission" date="2015-03" db="EMBL/GenBank/DDBJ databases">
        <authorList>
            <person name="Zheng J."/>
            <person name="Ganezle M."/>
        </authorList>
    </citation>
    <scope>NUCLEOTIDE SEQUENCE [LARGE SCALE GENOMIC DNA]</scope>
    <source>
        <strain evidence="6 7">LP38</strain>
    </source>
</reference>
<dbReference type="STRING" id="216463.VC81_02335"/>
<accession>A0A0F3RTW4</accession>
<dbReference type="PANTHER" id="PTHR30346:SF0">
    <property type="entry name" value="HCA OPERON TRANSCRIPTIONAL ACTIVATOR HCAR"/>
    <property type="match status" value="1"/>
</dbReference>
<comment type="caution">
    <text evidence="6">The sequence shown here is derived from an EMBL/GenBank/DDBJ whole genome shotgun (WGS) entry which is preliminary data.</text>
</comment>
<dbReference type="SUPFAM" id="SSF46785">
    <property type="entry name" value="Winged helix' DNA-binding domain"/>
    <property type="match status" value="1"/>
</dbReference>
<dbReference type="Pfam" id="PF03466">
    <property type="entry name" value="LysR_substrate"/>
    <property type="match status" value="1"/>
</dbReference>
<evidence type="ECO:0000313" key="6">
    <source>
        <dbReference type="EMBL" id="KJW13325.1"/>
    </source>
</evidence>
<dbReference type="OrthoDB" id="9785745at2"/>
<dbReference type="InterPro" id="IPR036388">
    <property type="entry name" value="WH-like_DNA-bd_sf"/>
</dbReference>
<name>A0A0F3RTW4_9LACO</name>
<dbReference type="GO" id="GO:0032993">
    <property type="term" value="C:protein-DNA complex"/>
    <property type="evidence" value="ECO:0007669"/>
    <property type="project" value="TreeGrafter"/>
</dbReference>
<evidence type="ECO:0000256" key="1">
    <source>
        <dbReference type="ARBA" id="ARBA00009437"/>
    </source>
</evidence>
<dbReference type="InterPro" id="IPR000847">
    <property type="entry name" value="LysR_HTH_N"/>
</dbReference>